<keyword evidence="1" id="KW-1133">Transmembrane helix</keyword>
<feature type="transmembrane region" description="Helical" evidence="1">
    <location>
        <begin position="194"/>
        <end position="213"/>
    </location>
</feature>
<feature type="transmembrane region" description="Helical" evidence="1">
    <location>
        <begin position="32"/>
        <end position="51"/>
    </location>
</feature>
<evidence type="ECO:0000313" key="3">
    <source>
        <dbReference type="Proteomes" id="UP001644719"/>
    </source>
</evidence>
<dbReference type="RefSeq" id="WP_148461978.1">
    <property type="nucleotide sequence ID" value="NZ_JAAITS010000001.1"/>
</dbReference>
<dbReference type="InterPro" id="IPR011435">
    <property type="entry name" value="UmpAB"/>
</dbReference>
<feature type="transmembrane region" description="Helical" evidence="1">
    <location>
        <begin position="136"/>
        <end position="157"/>
    </location>
</feature>
<dbReference type="Proteomes" id="UP001644719">
    <property type="component" value="Unassembled WGS sequence"/>
</dbReference>
<feature type="transmembrane region" description="Helical" evidence="1">
    <location>
        <begin position="100"/>
        <end position="116"/>
    </location>
</feature>
<feature type="transmembrane region" description="Helical" evidence="1">
    <location>
        <begin position="225"/>
        <end position="245"/>
    </location>
</feature>
<feature type="transmembrane region" description="Helical" evidence="1">
    <location>
        <begin position="164"/>
        <end position="188"/>
    </location>
</feature>
<keyword evidence="1" id="KW-0812">Transmembrane</keyword>
<feature type="transmembrane region" description="Helical" evidence="1">
    <location>
        <begin position="444"/>
        <end position="463"/>
    </location>
</feature>
<gene>
    <name evidence="2" type="ORF">G5B17_00485</name>
</gene>
<evidence type="ECO:0000256" key="1">
    <source>
        <dbReference type="SAM" id="Phobius"/>
    </source>
</evidence>
<feature type="transmembrane region" description="Helical" evidence="1">
    <location>
        <begin position="384"/>
        <end position="406"/>
    </location>
</feature>
<name>A0ABX2H397_9FIRM</name>
<feature type="transmembrane region" description="Helical" evidence="1">
    <location>
        <begin position="305"/>
        <end position="325"/>
    </location>
</feature>
<feature type="transmembrane region" description="Helical" evidence="1">
    <location>
        <begin position="475"/>
        <end position="497"/>
    </location>
</feature>
<reference evidence="2 3" key="1">
    <citation type="journal article" date="2020" name="Cell Host Microbe">
        <title>Functional and Genomic Variation between Human-Derived Isolates of Lachnospiraceae Reveals Inter- and Intra-Species Diversity.</title>
        <authorList>
            <person name="Sorbara M.T."/>
            <person name="Littmann E.R."/>
            <person name="Fontana E."/>
            <person name="Moody T.U."/>
            <person name="Kohout C.E."/>
            <person name="Gjonbalaj M."/>
            <person name="Eaton V."/>
            <person name="Seok R."/>
            <person name="Leiner I.M."/>
            <person name="Pamer E.G."/>
        </authorList>
    </citation>
    <scope>NUCLEOTIDE SEQUENCE [LARGE SCALE GENOMIC DNA]</scope>
    <source>
        <strain evidence="2 3">MSK.17.74</strain>
    </source>
</reference>
<comment type="caution">
    <text evidence="2">The sequence shown here is derived from an EMBL/GenBank/DDBJ whole genome shotgun (WGS) entry which is preliminary data.</text>
</comment>
<evidence type="ECO:0000313" key="2">
    <source>
        <dbReference type="EMBL" id="NSG83937.1"/>
    </source>
</evidence>
<sequence>MEVYVEKRKLIRELQSHQSVLKEKAREKARESISAVIPIVLIVFILGFTVAALSPGILVEFLVGSVLVILGMIFFSMGAELSMTPMGEHVGGSMLRTKKLGFIIIIGFILGFIITISEPDLQVLAEQVSSVPNLVLILSVALGVGAFLVVALLRILFGIALPPLLFSFYILVFVLAMFVSENFLAVAFDSGGVTTGPMTVPFIMALGVGIASIRNDKHAGDDSFGLVALCSIGPILAVLILGLLYHTEGSAALEVVSEVENSIELGKLFAVALPKYFKEIAVSLFPIVVFFGIFQIVSLKLNKTVLIKICIGLFYTYIGLVLFLTGANVGFIPAGNYLGMVLGNLPYNWILVPLGMVIGYFIVKAEPAVYVLMKQVEELTDGAISGKSIQIGLSVGVAVSVGISMLRVLTGISIFYFLVPGYAIALILSLFVPKIFTAIAFDSGGVASGPMTATFLLPLAQGACEAVGGNIVTDAFGVVAMVAMTPLITLQVLGLVYQVKGGELGGKGKNLPADKIPVEAIPVAELFEELEDTEIIEL</sequence>
<proteinExistence type="predicted"/>
<feature type="transmembrane region" description="Helical" evidence="1">
    <location>
        <begin position="412"/>
        <end position="432"/>
    </location>
</feature>
<feature type="transmembrane region" description="Helical" evidence="1">
    <location>
        <begin position="280"/>
        <end position="298"/>
    </location>
</feature>
<feature type="transmembrane region" description="Helical" evidence="1">
    <location>
        <begin position="57"/>
        <end position="79"/>
    </location>
</feature>
<protein>
    <submittedName>
        <fullName evidence="2">DUF1538 domain-containing protein</fullName>
    </submittedName>
</protein>
<dbReference type="EMBL" id="JAAITS010000001">
    <property type="protein sequence ID" value="NSG83937.1"/>
    <property type="molecule type" value="Genomic_DNA"/>
</dbReference>
<keyword evidence="1" id="KW-0472">Membrane</keyword>
<feature type="transmembrane region" description="Helical" evidence="1">
    <location>
        <begin position="345"/>
        <end position="363"/>
    </location>
</feature>
<organism evidence="2 3">
    <name type="scientific">Blautia faecis</name>
    <dbReference type="NCBI Taxonomy" id="871665"/>
    <lineage>
        <taxon>Bacteria</taxon>
        <taxon>Bacillati</taxon>
        <taxon>Bacillota</taxon>
        <taxon>Clostridia</taxon>
        <taxon>Lachnospirales</taxon>
        <taxon>Lachnospiraceae</taxon>
        <taxon>Blautia</taxon>
    </lineage>
</organism>
<keyword evidence="3" id="KW-1185">Reference proteome</keyword>
<accession>A0ABX2H397</accession>
<dbReference type="Pfam" id="PF07556">
    <property type="entry name" value="DUF1538"/>
    <property type="match status" value="2"/>
</dbReference>